<dbReference type="GO" id="GO:0020037">
    <property type="term" value="F:heme binding"/>
    <property type="evidence" value="ECO:0007669"/>
    <property type="project" value="InterPro"/>
</dbReference>
<evidence type="ECO:0000313" key="10">
    <source>
        <dbReference type="EMBL" id="RKN32257.1"/>
    </source>
</evidence>
<evidence type="ECO:0000256" key="5">
    <source>
        <dbReference type="ARBA" id="ARBA00023295"/>
    </source>
</evidence>
<evidence type="ECO:0000256" key="4">
    <source>
        <dbReference type="ARBA" id="ARBA00023180"/>
    </source>
</evidence>
<evidence type="ECO:0000256" key="1">
    <source>
        <dbReference type="ARBA" id="ARBA00004613"/>
    </source>
</evidence>
<dbReference type="PROSITE" id="PS50292">
    <property type="entry name" value="PEROXIDASE_3"/>
    <property type="match status" value="1"/>
</dbReference>
<comment type="caution">
    <text evidence="10">The sequence shown here is derived from an EMBL/GenBank/DDBJ whole genome shotgun (WGS) entry which is preliminary data.</text>
</comment>
<keyword evidence="3 8" id="KW-0732">Signal</keyword>
<dbReference type="PROSITE" id="PS50853">
    <property type="entry name" value="FN3"/>
    <property type="match status" value="1"/>
</dbReference>
<evidence type="ECO:0000256" key="7">
    <source>
        <dbReference type="SAM" id="MobiDB-lite"/>
    </source>
</evidence>
<dbReference type="PANTHER" id="PTHR11475">
    <property type="entry name" value="OXIDASE/PEROXIDASE"/>
    <property type="match status" value="1"/>
</dbReference>
<sequence length="1722" mass="179918">MVTRRRKILAAGLAAIVGFSLLPLTAGPAQAAPVGQGFELNAGDLRFILRQIKIAENHATREGPGGEPVAGQPLFGSGANQVSSALLPYGLRTVDGSDNNGVPGQSSYGAVAKTFPRHAAPQWRPGDDATAFGGPANSSYSQKKGVVADAQPRVISNLIVDQSSANPAAVVAAGRPHRSLNQDPTAVPCVVEPDPGPPATEGSPPGCTPRGGTLFIPNVTTDFGLSPPYNSWFALFGQFFDHGVDLTAKGGSGSVIVPLQADDPLIPGADGELGTADDLPPNMRFMVVNRAKNQPGPDGHLGDNPATATDESADDVQEATNLNSSWVDQSQTYASHSSHQVFLRQYKNNSAGKPVATGRMLNGPTDGMGTWASVKNQAASLLGIRLADVDVLNVPMVAADQYGRFLRGPNGYPQLVTATGLVEGNPAAPIAIPANVSRINIAFLDDIAHHAVPSVAKTPDADTVINPPGTQLPADRYDNEMLDAHFVAGDGRVNENIGLVAVHQVFHSEHNRLVDYIKNLIIEENIDVAEWQSPTGADGWNGERIFQAARFVTEMEYQHIVFEDFARKIQPGINPFNVFTQSDTGINPDVRAEFAHAVYRFGHSMLADTVARTNEDGSKSDIPLLEAFLNPPAFFRDGDGGTYTAAQAAGAIAQGMTEQTGNELDEFVTGALRNNLLGLPLDLAAVNMTRARDAGVPSLNNFRKQVYAQTNDSALQPYTNWVDFGLSIKHPDSVINFMAAYGTHPRILTDAGPDHIVEDVPDTAADESADNKPATLASRRAAARLIYENDAALNPVPKTPADSADFVNSIGAWANTAGGGSTTGVDGIDLWIGGLAESQVFFGGLLGSTFNYVFERQMTDLQDGDRLYYLSRTSGLNLRTELEGNSMAELVMRNTTAQALKADVFATSDCKFDLNRPTFAGTGNNIADDPESECDESKVLIRMADGTIRYRQSNSVDPPGLNAQSTYNGTAGNDRMWGGIDNDTFWGNDGNDRIEGNDGADEALGGLGDDIITDSAGDDVHKGGAGNDAIDAGPGLDIIMSGDGKDFTNGGLNGNQTFAGEGDDFVIAGDGPDTVFGGGGDDWQEGGNSNDLLQGDSGAPFFDDINEPGHDVLIGNSGEDDYDAEGGDDIMVAGPGIERNHGVRGFDFAIHARSVEAADSDLTIAIADAPIMLADRFLLTEALSGWDKDDVLKGDDLVPLEQDLELNTPWGSNVLTEEGIDRIKGLRSLVAGRTACVASPPEVSPSAAVCGFGGGNILLGGGGSDEITGRGADDIIDGDAWLNVRLSVRTNPADATTEIGTTTSLNGQYLRDAAGNPTGQTLHQAVFSGALNPHNIVIVREILHTGPAGVDTAVFTGPRADYDIIPNADGTLTVVHARNVPPAGDQGGAGGDGTDTLRNVERLEFTDTTVTMLTPGAPTIGTANGGNESATVTWTAPADNGGPAVSGYLVRVVNAAGTQVGEPRTAPAGATSLLVTGLTNGQAYRFQVAAVNEVGTGAYSALSDEVTPILDVTPPTVTVERPLPGATGVGRGTNVQGLFSEVVNGVNANTVQLRNAATNALVPATVAYNRQVGRFTLNPDAGLAADTTYRVTLTTGITDAAGNALTQLSWTFTTGPAPQVTARTPEPGATGVSRTGNITVTFDEAVTGASAAAVQLKRVSNGNVLVTRVSYDPATRLLTIDPNVQLQANVAYEVTLTGGPTALRDLAGNPLLTTSWTFTTGS</sequence>
<dbReference type="InterPro" id="IPR006311">
    <property type="entry name" value="TAT_signal"/>
</dbReference>
<dbReference type="Pfam" id="PF03098">
    <property type="entry name" value="An_peroxidase"/>
    <property type="match status" value="2"/>
</dbReference>
<name>A0A3A9YIH9_9ACTN</name>
<dbReference type="InterPro" id="IPR037120">
    <property type="entry name" value="Haem_peroxidase_sf_animal"/>
</dbReference>
<organism evidence="10 11">
    <name type="scientific">Micromonospora musae</name>
    <dbReference type="NCBI Taxonomy" id="1894970"/>
    <lineage>
        <taxon>Bacteria</taxon>
        <taxon>Bacillati</taxon>
        <taxon>Actinomycetota</taxon>
        <taxon>Actinomycetes</taxon>
        <taxon>Micromonosporales</taxon>
        <taxon>Micromonosporaceae</taxon>
        <taxon>Micromonospora</taxon>
    </lineage>
</organism>
<dbReference type="Gene3D" id="1.10.640.10">
    <property type="entry name" value="Haem peroxidase domain superfamily, animal type"/>
    <property type="match status" value="2"/>
</dbReference>
<dbReference type="SUPFAM" id="SSF51120">
    <property type="entry name" value="beta-Roll"/>
    <property type="match status" value="1"/>
</dbReference>
<dbReference type="SMART" id="SM00060">
    <property type="entry name" value="FN3"/>
    <property type="match status" value="1"/>
</dbReference>
<dbReference type="GO" id="GO:0000272">
    <property type="term" value="P:polysaccharide catabolic process"/>
    <property type="evidence" value="ECO:0007669"/>
    <property type="project" value="UniProtKB-KW"/>
</dbReference>
<feature type="chain" id="PRO_5017273349" evidence="8">
    <location>
        <begin position="32"/>
        <end position="1722"/>
    </location>
</feature>
<dbReference type="GO" id="GO:0005576">
    <property type="term" value="C:extracellular region"/>
    <property type="evidence" value="ECO:0007669"/>
    <property type="project" value="UniProtKB-SubCell"/>
</dbReference>
<dbReference type="Pfam" id="PF13205">
    <property type="entry name" value="Big_5"/>
    <property type="match status" value="2"/>
</dbReference>
<evidence type="ECO:0000256" key="8">
    <source>
        <dbReference type="SAM" id="SignalP"/>
    </source>
</evidence>
<dbReference type="Gene3D" id="2.60.40.1220">
    <property type="match status" value="2"/>
</dbReference>
<dbReference type="PROSITE" id="PS51318">
    <property type="entry name" value="TAT"/>
    <property type="match status" value="1"/>
</dbReference>
<dbReference type="InterPro" id="IPR032812">
    <property type="entry name" value="SbsA_Ig"/>
</dbReference>
<reference evidence="10 11" key="1">
    <citation type="submission" date="2018-09" db="EMBL/GenBank/DDBJ databases">
        <title>Micromonospora sp. nov. MS1-9, isolated from a root of Musa sp.</title>
        <authorList>
            <person name="Kuncharoen N."/>
            <person name="Kudo T."/>
            <person name="Ohkuma M."/>
            <person name="Yuki M."/>
            <person name="Tanasupawat S."/>
        </authorList>
    </citation>
    <scope>NUCLEOTIDE SEQUENCE [LARGE SCALE GENOMIC DNA]</scope>
    <source>
        <strain evidence="10 11">MS1-9</strain>
    </source>
</reference>
<dbReference type="Proteomes" id="UP000275865">
    <property type="component" value="Unassembled WGS sequence"/>
</dbReference>
<dbReference type="InterPro" id="IPR003961">
    <property type="entry name" value="FN3_dom"/>
</dbReference>
<dbReference type="GO" id="GO:0005509">
    <property type="term" value="F:calcium ion binding"/>
    <property type="evidence" value="ECO:0007669"/>
    <property type="project" value="InterPro"/>
</dbReference>
<keyword evidence="10" id="KW-0575">Peroxidase</keyword>
<evidence type="ECO:0000259" key="9">
    <source>
        <dbReference type="PROSITE" id="PS50853"/>
    </source>
</evidence>
<feature type="region of interest" description="Disordered" evidence="7">
    <location>
        <begin position="291"/>
        <end position="316"/>
    </location>
</feature>
<comment type="subcellular location">
    <subcellularLocation>
        <location evidence="1">Secreted</location>
    </subcellularLocation>
</comment>
<dbReference type="SUPFAM" id="SSF48113">
    <property type="entry name" value="Heme-dependent peroxidases"/>
    <property type="match status" value="1"/>
</dbReference>
<accession>A0A3A9YIH9</accession>
<dbReference type="InterPro" id="IPR010255">
    <property type="entry name" value="Haem_peroxidase_sf"/>
</dbReference>
<evidence type="ECO:0000256" key="2">
    <source>
        <dbReference type="ARBA" id="ARBA00022525"/>
    </source>
</evidence>
<protein>
    <submittedName>
        <fullName evidence="10">Heme peroxidase</fullName>
    </submittedName>
</protein>
<dbReference type="Gene3D" id="2.60.40.10">
    <property type="entry name" value="Immunoglobulins"/>
    <property type="match status" value="1"/>
</dbReference>
<dbReference type="InterPro" id="IPR036116">
    <property type="entry name" value="FN3_sf"/>
</dbReference>
<keyword evidence="6" id="KW-0119">Carbohydrate metabolism</keyword>
<keyword evidence="10" id="KW-0560">Oxidoreductase</keyword>
<dbReference type="Pfam" id="PF00041">
    <property type="entry name" value="fn3"/>
    <property type="match status" value="1"/>
</dbReference>
<dbReference type="InterPro" id="IPR014755">
    <property type="entry name" value="Cu-Rt/internalin_Ig-like"/>
</dbReference>
<dbReference type="SUPFAM" id="SSF49265">
    <property type="entry name" value="Fibronectin type III"/>
    <property type="match status" value="1"/>
</dbReference>
<dbReference type="GO" id="GO:0016798">
    <property type="term" value="F:hydrolase activity, acting on glycosyl bonds"/>
    <property type="evidence" value="ECO:0007669"/>
    <property type="project" value="UniProtKB-KW"/>
</dbReference>
<dbReference type="GO" id="GO:0004601">
    <property type="term" value="F:peroxidase activity"/>
    <property type="evidence" value="ECO:0007669"/>
    <property type="project" value="UniProtKB-KW"/>
</dbReference>
<feature type="signal peptide" evidence="8">
    <location>
        <begin position="1"/>
        <end position="31"/>
    </location>
</feature>
<proteinExistence type="predicted"/>
<dbReference type="PRINTS" id="PR00014">
    <property type="entry name" value="FNTYPEIII"/>
</dbReference>
<keyword evidence="2" id="KW-0964">Secreted</keyword>
<dbReference type="GO" id="GO:0006979">
    <property type="term" value="P:response to oxidative stress"/>
    <property type="evidence" value="ECO:0007669"/>
    <property type="project" value="InterPro"/>
</dbReference>
<keyword evidence="4" id="KW-0325">Glycoprotein</keyword>
<dbReference type="PRINTS" id="PR00313">
    <property type="entry name" value="CABNDNGRPT"/>
</dbReference>
<evidence type="ECO:0000313" key="11">
    <source>
        <dbReference type="Proteomes" id="UP000275865"/>
    </source>
</evidence>
<evidence type="ECO:0000256" key="6">
    <source>
        <dbReference type="ARBA" id="ARBA00023326"/>
    </source>
</evidence>
<dbReference type="EMBL" id="RAZT01000006">
    <property type="protein sequence ID" value="RKN32257.1"/>
    <property type="molecule type" value="Genomic_DNA"/>
</dbReference>
<feature type="domain" description="Fibronectin type-III" evidence="9">
    <location>
        <begin position="1414"/>
        <end position="1516"/>
    </location>
</feature>
<keyword evidence="5" id="KW-0378">Hydrolase</keyword>
<gene>
    <name evidence="10" type="ORF">D7044_13405</name>
</gene>
<dbReference type="InterPro" id="IPR013783">
    <property type="entry name" value="Ig-like_fold"/>
</dbReference>
<dbReference type="InterPro" id="IPR019791">
    <property type="entry name" value="Haem_peroxidase_animal"/>
</dbReference>
<dbReference type="InterPro" id="IPR011049">
    <property type="entry name" value="Serralysin-like_metalloprot_C"/>
</dbReference>
<evidence type="ECO:0000256" key="3">
    <source>
        <dbReference type="ARBA" id="ARBA00022729"/>
    </source>
</evidence>
<keyword evidence="5" id="KW-0326">Glycosidase</keyword>
<dbReference type="CDD" id="cd09821">
    <property type="entry name" value="An_peroxidase_bacterial_2"/>
    <property type="match status" value="1"/>
</dbReference>
<dbReference type="Pfam" id="PF00353">
    <property type="entry name" value="HemolysinCabind"/>
    <property type="match status" value="5"/>
</dbReference>
<keyword evidence="6" id="KW-0624">Polysaccharide degradation</keyword>
<dbReference type="PANTHER" id="PTHR11475:SF4">
    <property type="entry name" value="CHORION PEROXIDASE"/>
    <property type="match status" value="1"/>
</dbReference>
<dbReference type="InterPro" id="IPR001343">
    <property type="entry name" value="Hemolysn_Ca-bd"/>
</dbReference>
<dbReference type="CDD" id="cd00063">
    <property type="entry name" value="FN3"/>
    <property type="match status" value="1"/>
</dbReference>